<keyword evidence="2" id="KW-1185">Reference proteome</keyword>
<evidence type="ECO:0000313" key="1">
    <source>
        <dbReference type="EMBL" id="NYZ20400.1"/>
    </source>
</evidence>
<organism evidence="1 2">
    <name type="scientific">Azospirillum oleiclasticum</name>
    <dbReference type="NCBI Taxonomy" id="2735135"/>
    <lineage>
        <taxon>Bacteria</taxon>
        <taxon>Pseudomonadati</taxon>
        <taxon>Pseudomonadota</taxon>
        <taxon>Alphaproteobacteria</taxon>
        <taxon>Rhodospirillales</taxon>
        <taxon>Azospirillaceae</taxon>
        <taxon>Azospirillum</taxon>
    </lineage>
</organism>
<sequence>MDRHFHCTACGKCCHGVLPLTLEDALAHAGRFPLAMLWMPVIKGRRAFELAERWGVTVRLKDRRTAAVHITPAAYLPPAFACPALAADGLCGVQDSKPLRCRTMPFYPFREERDQADLLVPRAGWLCDVSAAAPVVYRDRKLVERGDFDAERAAIERQAPAMRAYAAYVFKYMPWILDALTSSAAKPAGANLFTSLSSFLTASRRPDAAELARLQLPVMTGHAARTAGDPALAEHHRNYAGWAREMEHLAGRAGA</sequence>
<evidence type="ECO:0000313" key="2">
    <source>
        <dbReference type="Proteomes" id="UP000584642"/>
    </source>
</evidence>
<dbReference type="Proteomes" id="UP000584642">
    <property type="component" value="Unassembled WGS sequence"/>
</dbReference>
<proteinExistence type="predicted"/>
<reference evidence="1 2" key="1">
    <citation type="submission" date="2020-05" db="EMBL/GenBank/DDBJ databases">
        <title>Azospirillum oleiclasticum sp. nov, a nitrogen-fixing and heavy crude oil-emulsifying bacterium isolated from the crude oil of Yumen Oilfield.</title>
        <authorList>
            <person name="Wu D."/>
            <person name="Cai M."/>
            <person name="Zhang X."/>
        </authorList>
    </citation>
    <scope>NUCLEOTIDE SEQUENCE [LARGE SCALE GENOMIC DNA]</scope>
    <source>
        <strain evidence="1 2">ROY-1-1-2</strain>
    </source>
</reference>
<comment type="caution">
    <text evidence="1">The sequence shown here is derived from an EMBL/GenBank/DDBJ whole genome shotgun (WGS) entry which is preliminary data.</text>
</comment>
<protein>
    <submittedName>
        <fullName evidence="1">YkgJ family cysteine cluster protein</fullName>
    </submittedName>
</protein>
<dbReference type="EMBL" id="JABFDB010000006">
    <property type="protein sequence ID" value="NYZ20400.1"/>
    <property type="molecule type" value="Genomic_DNA"/>
</dbReference>
<name>A0ABX2T7X1_9PROT</name>
<gene>
    <name evidence="1" type="ORF">HND93_11805</name>
</gene>
<dbReference type="RefSeq" id="WP_180282152.1">
    <property type="nucleotide sequence ID" value="NZ_JABFDB010000006.1"/>
</dbReference>
<accession>A0ABX2T7X1</accession>